<reference evidence="2 3" key="1">
    <citation type="journal article" date="2012" name="Int. J. Syst. Evol. Microbiol.">
        <title>Flammeovirga pacifica sp. nov., isolated from deep-sea sediment.</title>
        <authorList>
            <person name="Xu H."/>
            <person name="Fu Y."/>
            <person name="Yang N."/>
            <person name="Ding Z."/>
            <person name="Lai Q."/>
            <person name="Zeng R."/>
        </authorList>
    </citation>
    <scope>NUCLEOTIDE SEQUENCE [LARGE SCALE GENOMIC DNA]</scope>
    <source>
        <strain evidence="3">DSM 24597 / LMG 26175 / WPAGA1</strain>
    </source>
</reference>
<evidence type="ECO:0000313" key="3">
    <source>
        <dbReference type="Proteomes" id="UP000179797"/>
    </source>
</evidence>
<dbReference type="Proteomes" id="UP000179797">
    <property type="component" value="Unassembled WGS sequence"/>
</dbReference>
<evidence type="ECO:0000259" key="1">
    <source>
        <dbReference type="Pfam" id="PF08522"/>
    </source>
</evidence>
<sequence length="306" mass="34777">MVNEIIMKKLLNLFFIATLFLTGCDNYNDYLTDYDYSTTYFPYQKPVRTVIAGEGLQFKMGVVLGGKRENTKTEVIKFEIDTTLLRDTPFELLPSEYYTLSNDNEMWIQEGQFQGLIDVVMDSVKFLSDPNSLTRHYALPVRIISATTDSVLTGDELKGIAPMDYMIPVIKYIHTLDAIWYHHGVDSAFNASGDLEEVIVNSTEDLINNSTWNLSTVGASKVISNGLSGIKNTSRLEMDMNFDDGSIDLKSTSDSEIQNVENISSRYVSDDLMVYLKYKYTVDNLTHIVTDTLTFRNKELSLELWD</sequence>
<dbReference type="Pfam" id="PF08522">
    <property type="entry name" value="BT_3987-like_N"/>
    <property type="match status" value="1"/>
</dbReference>
<name>A0A1S1YUI8_FLAPC</name>
<comment type="caution">
    <text evidence="2">The sequence shown here is derived from an EMBL/GenBank/DDBJ whole genome shotgun (WGS) entry which is preliminary data.</text>
</comment>
<dbReference type="InterPro" id="IPR013728">
    <property type="entry name" value="BT_3987-like_N"/>
</dbReference>
<evidence type="ECO:0000313" key="2">
    <source>
        <dbReference type="EMBL" id="OHX64694.1"/>
    </source>
</evidence>
<organism evidence="2 3">
    <name type="scientific">Flammeovirga pacifica</name>
    <dbReference type="NCBI Taxonomy" id="915059"/>
    <lineage>
        <taxon>Bacteria</taxon>
        <taxon>Pseudomonadati</taxon>
        <taxon>Bacteroidota</taxon>
        <taxon>Cytophagia</taxon>
        <taxon>Cytophagales</taxon>
        <taxon>Flammeovirgaceae</taxon>
        <taxon>Flammeovirga</taxon>
    </lineage>
</organism>
<accession>A0A1S1YUI8</accession>
<dbReference type="AlphaFoldDB" id="A0A1S1YUI8"/>
<feature type="domain" description="BT-3987-like N-terminal" evidence="1">
    <location>
        <begin position="39"/>
        <end position="149"/>
    </location>
</feature>
<protein>
    <recommendedName>
        <fullName evidence="1">BT-3987-like N-terminal domain-containing protein</fullName>
    </recommendedName>
</protein>
<gene>
    <name evidence="2" type="ORF">NH26_24330</name>
</gene>
<proteinExistence type="predicted"/>
<dbReference type="EMBL" id="JRYR02000002">
    <property type="protein sequence ID" value="OHX64694.1"/>
    <property type="molecule type" value="Genomic_DNA"/>
</dbReference>
<dbReference type="STRING" id="915059.NH26_24330"/>
<dbReference type="Gene3D" id="2.60.40.1740">
    <property type="entry name" value="hypothetical protein (bacova_03559)"/>
    <property type="match status" value="1"/>
</dbReference>
<keyword evidence="3" id="KW-1185">Reference proteome</keyword>